<dbReference type="Gene3D" id="3.40.50.1820">
    <property type="entry name" value="alpha/beta hydrolase"/>
    <property type="match status" value="1"/>
</dbReference>
<dbReference type="InterPro" id="IPR000801">
    <property type="entry name" value="Esterase-like"/>
</dbReference>
<dbReference type="InterPro" id="IPR050583">
    <property type="entry name" value="Mycobacterial_A85_antigen"/>
</dbReference>
<keyword evidence="1" id="KW-0732">Signal</keyword>
<feature type="signal peptide" evidence="1">
    <location>
        <begin position="1"/>
        <end position="25"/>
    </location>
</feature>
<dbReference type="PROSITE" id="PS51257">
    <property type="entry name" value="PROKAR_LIPOPROTEIN"/>
    <property type="match status" value="1"/>
</dbReference>
<dbReference type="PANTHER" id="PTHR48098:SF6">
    <property type="entry name" value="FERRI-BACILLIBACTIN ESTERASE BESA"/>
    <property type="match status" value="1"/>
</dbReference>
<dbReference type="InterPro" id="IPR029058">
    <property type="entry name" value="AB_hydrolase_fold"/>
</dbReference>
<dbReference type="RefSeq" id="WP_341425805.1">
    <property type="nucleotide sequence ID" value="NZ_JBBUTG010000005.1"/>
</dbReference>
<evidence type="ECO:0000313" key="2">
    <source>
        <dbReference type="EMBL" id="MEK8031428.1"/>
    </source>
</evidence>
<keyword evidence="2" id="KW-0378">Hydrolase</keyword>
<sequence>MKRLPLLPSLPAALLISASMLIGCASTPEPKPHTAGRGVTVLVTPFMIPVLNRQRNVRLYLPPSYGTSDKRYPVIYMHDGQNLFDEATSYAGEWGVDETLNEMAAQRGLEVIVVGVDNGGEHRRRELNPFDNPTYGAGEGEAYLSFIVDKLKPLIDRQYRTLTGPQDTAIIGSSMGGLISDYAIHRYPQVFSRAGVLSPAYATADPGIYNFAARQPLAAGTRVYFSMGGKEDEQAVPNVQRMHALAAAQRPEPGAVTLHIVPEAQHNEAAWRAELPKVLEFLFAPLPPAASASQPARTTP</sequence>
<dbReference type="Pfam" id="PF00756">
    <property type="entry name" value="Esterase"/>
    <property type="match status" value="1"/>
</dbReference>
<organism evidence="2 3">
    <name type="scientific">Ideonella lacteola</name>
    <dbReference type="NCBI Taxonomy" id="2984193"/>
    <lineage>
        <taxon>Bacteria</taxon>
        <taxon>Pseudomonadati</taxon>
        <taxon>Pseudomonadota</taxon>
        <taxon>Betaproteobacteria</taxon>
        <taxon>Burkholderiales</taxon>
        <taxon>Sphaerotilaceae</taxon>
        <taxon>Ideonella</taxon>
    </lineage>
</organism>
<feature type="chain" id="PRO_5046355984" evidence="1">
    <location>
        <begin position="26"/>
        <end position="300"/>
    </location>
</feature>
<name>A0ABU9BPP4_9BURK</name>
<evidence type="ECO:0000313" key="3">
    <source>
        <dbReference type="Proteomes" id="UP001371218"/>
    </source>
</evidence>
<accession>A0ABU9BPP4</accession>
<dbReference type="PANTHER" id="PTHR48098">
    <property type="entry name" value="ENTEROCHELIN ESTERASE-RELATED"/>
    <property type="match status" value="1"/>
</dbReference>
<gene>
    <name evidence="2" type="ORF">AACH06_11420</name>
</gene>
<evidence type="ECO:0000256" key="1">
    <source>
        <dbReference type="SAM" id="SignalP"/>
    </source>
</evidence>
<dbReference type="GO" id="GO:0016787">
    <property type="term" value="F:hydrolase activity"/>
    <property type="evidence" value="ECO:0007669"/>
    <property type="project" value="UniProtKB-KW"/>
</dbReference>
<reference evidence="2 3" key="1">
    <citation type="submission" date="2024-04" db="EMBL/GenBank/DDBJ databases">
        <title>Novel species of the genus Ideonella isolated from streams.</title>
        <authorList>
            <person name="Lu H."/>
        </authorList>
    </citation>
    <scope>NUCLEOTIDE SEQUENCE [LARGE SCALE GENOMIC DNA]</scope>
    <source>
        <strain evidence="2 3">DXS29W</strain>
    </source>
</reference>
<comment type="caution">
    <text evidence="2">The sequence shown here is derived from an EMBL/GenBank/DDBJ whole genome shotgun (WGS) entry which is preliminary data.</text>
</comment>
<proteinExistence type="predicted"/>
<protein>
    <submittedName>
        <fullName evidence="2">Alpha/beta hydrolase-fold protein</fullName>
    </submittedName>
</protein>
<dbReference type="Proteomes" id="UP001371218">
    <property type="component" value="Unassembled WGS sequence"/>
</dbReference>
<dbReference type="SUPFAM" id="SSF53474">
    <property type="entry name" value="alpha/beta-Hydrolases"/>
    <property type="match status" value="1"/>
</dbReference>
<dbReference type="EMBL" id="JBBUTG010000005">
    <property type="protein sequence ID" value="MEK8031428.1"/>
    <property type="molecule type" value="Genomic_DNA"/>
</dbReference>
<keyword evidence="3" id="KW-1185">Reference proteome</keyword>